<sequence>MEELFVEMRLYQQDMKEMMKVSLEMCSNILQKLEMAIQIEEEQREPEVKELNKEETSFEDQVEQQLFKQGEKRFKVKNLRFDVKMKGGMVRKAKQRTGKKQKRELQKTVERVRGIK</sequence>
<feature type="compositionally biased region" description="Basic and acidic residues" evidence="1">
    <location>
        <begin position="103"/>
        <end position="116"/>
    </location>
</feature>
<dbReference type="AlphaFoldDB" id="A0A2D4NP54"/>
<dbReference type="EMBL" id="IACN01006030">
    <property type="protein sequence ID" value="LAB46733.1"/>
    <property type="molecule type" value="Transcribed_RNA"/>
</dbReference>
<feature type="compositionally biased region" description="Basic residues" evidence="1">
    <location>
        <begin position="89"/>
        <end position="102"/>
    </location>
</feature>
<proteinExistence type="predicted"/>
<reference evidence="2" key="1">
    <citation type="submission" date="2017-07" db="EMBL/GenBank/DDBJ databases">
        <authorList>
            <person name="Mikheyev A."/>
            <person name="Grau M."/>
        </authorList>
    </citation>
    <scope>NUCLEOTIDE SEQUENCE</scope>
    <source>
        <tissue evidence="2">Venom_gland</tissue>
    </source>
</reference>
<accession>A0A2D4NP54</accession>
<protein>
    <submittedName>
        <fullName evidence="2">Uncharacterized protein</fullName>
    </submittedName>
</protein>
<organism evidence="2">
    <name type="scientific">Micrurus surinamensis</name>
    <name type="common">Surinam coral snake</name>
    <dbReference type="NCBI Taxonomy" id="129470"/>
    <lineage>
        <taxon>Eukaryota</taxon>
        <taxon>Metazoa</taxon>
        <taxon>Chordata</taxon>
        <taxon>Craniata</taxon>
        <taxon>Vertebrata</taxon>
        <taxon>Euteleostomi</taxon>
        <taxon>Lepidosauria</taxon>
        <taxon>Squamata</taxon>
        <taxon>Bifurcata</taxon>
        <taxon>Unidentata</taxon>
        <taxon>Episquamata</taxon>
        <taxon>Toxicofera</taxon>
        <taxon>Serpentes</taxon>
        <taxon>Colubroidea</taxon>
        <taxon>Elapidae</taxon>
        <taxon>Elapinae</taxon>
        <taxon>Micrurus</taxon>
    </lineage>
</organism>
<name>A0A2D4NP54_MICSU</name>
<feature type="region of interest" description="Disordered" evidence="1">
    <location>
        <begin position="89"/>
        <end position="116"/>
    </location>
</feature>
<reference evidence="2" key="2">
    <citation type="submission" date="2017-11" db="EMBL/GenBank/DDBJ databases">
        <title>Coralsnake Venomics: Analyses of Venom Gland Transcriptomes and Proteomes of Six Brazilian Taxa.</title>
        <authorList>
            <person name="Aird S.D."/>
            <person name="Jorge da Silva N."/>
            <person name="Qiu L."/>
            <person name="Villar-Briones A."/>
            <person name="Aparecida-Saddi V."/>
            <person name="Campos-Telles M.P."/>
            <person name="Grau M."/>
            <person name="Mikheyev A.S."/>
        </authorList>
    </citation>
    <scope>NUCLEOTIDE SEQUENCE</scope>
    <source>
        <tissue evidence="2">Venom_gland</tissue>
    </source>
</reference>
<evidence type="ECO:0000313" key="2">
    <source>
        <dbReference type="EMBL" id="LAB46733.1"/>
    </source>
</evidence>
<evidence type="ECO:0000256" key="1">
    <source>
        <dbReference type="SAM" id="MobiDB-lite"/>
    </source>
</evidence>